<gene>
    <name evidence="2" type="ORF">BD626DRAFT_515882</name>
</gene>
<keyword evidence="3" id="KW-1185">Reference proteome</keyword>
<sequence length="86" mass="9598">MHRLYASEPHHALDIGPRCASSQNIWPYPVCRPLQHRALCIPTAICAPSATHSWSDVELIAFYYICHVILSTPLPSTFCAVIGYAF</sequence>
<reference evidence="2 3" key="1">
    <citation type="journal article" date="2019" name="New Phytol.">
        <title>Comparative genomics reveals unique wood-decay strategies and fruiting body development in the Schizophyllaceae.</title>
        <authorList>
            <person name="Almasi E."/>
            <person name="Sahu N."/>
            <person name="Krizsan K."/>
            <person name="Balint B."/>
            <person name="Kovacs G.M."/>
            <person name="Kiss B."/>
            <person name="Cseklye J."/>
            <person name="Drula E."/>
            <person name="Henrissat B."/>
            <person name="Nagy I."/>
            <person name="Chovatia M."/>
            <person name="Adam C."/>
            <person name="LaButti K."/>
            <person name="Lipzen A."/>
            <person name="Riley R."/>
            <person name="Grigoriev I.V."/>
            <person name="Nagy L.G."/>
        </authorList>
    </citation>
    <scope>NUCLEOTIDE SEQUENCE [LARGE SCALE GENOMIC DNA]</scope>
    <source>
        <strain evidence="2 3">NL-1724</strain>
    </source>
</reference>
<organism evidence="2 3">
    <name type="scientific">Schizophyllum amplum</name>
    <dbReference type="NCBI Taxonomy" id="97359"/>
    <lineage>
        <taxon>Eukaryota</taxon>
        <taxon>Fungi</taxon>
        <taxon>Dikarya</taxon>
        <taxon>Basidiomycota</taxon>
        <taxon>Agaricomycotina</taxon>
        <taxon>Agaricomycetes</taxon>
        <taxon>Agaricomycetidae</taxon>
        <taxon>Agaricales</taxon>
        <taxon>Schizophyllaceae</taxon>
        <taxon>Schizophyllum</taxon>
    </lineage>
</organism>
<dbReference type="EMBL" id="VDMD01000051">
    <property type="protein sequence ID" value="TRM57227.1"/>
    <property type="molecule type" value="Genomic_DNA"/>
</dbReference>
<comment type="caution">
    <text evidence="2">The sequence shown here is derived from an EMBL/GenBank/DDBJ whole genome shotgun (WGS) entry which is preliminary data.</text>
</comment>
<evidence type="ECO:0000313" key="3">
    <source>
        <dbReference type="Proteomes" id="UP000320762"/>
    </source>
</evidence>
<proteinExistence type="predicted"/>
<keyword evidence="1" id="KW-1133">Transmembrane helix</keyword>
<keyword evidence="1" id="KW-0812">Transmembrane</keyword>
<dbReference type="Proteomes" id="UP000320762">
    <property type="component" value="Unassembled WGS sequence"/>
</dbReference>
<evidence type="ECO:0000313" key="2">
    <source>
        <dbReference type="EMBL" id="TRM57227.1"/>
    </source>
</evidence>
<keyword evidence="1" id="KW-0472">Membrane</keyword>
<protein>
    <submittedName>
        <fullName evidence="2">Uncharacterized protein</fullName>
    </submittedName>
</protein>
<accession>A0A550BXF5</accession>
<evidence type="ECO:0000256" key="1">
    <source>
        <dbReference type="SAM" id="Phobius"/>
    </source>
</evidence>
<name>A0A550BXF5_9AGAR</name>
<dbReference type="AlphaFoldDB" id="A0A550BXF5"/>
<feature type="transmembrane region" description="Helical" evidence="1">
    <location>
        <begin position="61"/>
        <end position="85"/>
    </location>
</feature>